<keyword evidence="2" id="KW-1185">Reference proteome</keyword>
<gene>
    <name evidence="1" type="ORF">KP509_17G006300</name>
</gene>
<accession>A0A8T2SRS7</accession>
<protein>
    <submittedName>
        <fullName evidence="1">Uncharacterized protein</fullName>
    </submittedName>
</protein>
<comment type="caution">
    <text evidence="1">The sequence shown here is derived from an EMBL/GenBank/DDBJ whole genome shotgun (WGS) entry which is preliminary data.</text>
</comment>
<evidence type="ECO:0000313" key="2">
    <source>
        <dbReference type="Proteomes" id="UP000825935"/>
    </source>
</evidence>
<sequence length="106" mass="12269">MKRRIILLYSYRFCTSNDLILRHGHDLGDSGVIRNSFVEVLRICHEFCRISIRLIVHVRLVCRSRSGDRRKRQVLVLGEMSATMRTAYKNLRYAGVIAMVAGLCRS</sequence>
<evidence type="ECO:0000313" key="1">
    <source>
        <dbReference type="EMBL" id="KAH7372478.1"/>
    </source>
</evidence>
<dbReference type="Proteomes" id="UP000825935">
    <property type="component" value="Chromosome 17"/>
</dbReference>
<proteinExistence type="predicted"/>
<dbReference type="EMBL" id="CM035422">
    <property type="protein sequence ID" value="KAH7372478.1"/>
    <property type="molecule type" value="Genomic_DNA"/>
</dbReference>
<organism evidence="1 2">
    <name type="scientific">Ceratopteris richardii</name>
    <name type="common">Triangle waterfern</name>
    <dbReference type="NCBI Taxonomy" id="49495"/>
    <lineage>
        <taxon>Eukaryota</taxon>
        <taxon>Viridiplantae</taxon>
        <taxon>Streptophyta</taxon>
        <taxon>Embryophyta</taxon>
        <taxon>Tracheophyta</taxon>
        <taxon>Polypodiopsida</taxon>
        <taxon>Polypodiidae</taxon>
        <taxon>Polypodiales</taxon>
        <taxon>Pteridineae</taxon>
        <taxon>Pteridaceae</taxon>
        <taxon>Parkerioideae</taxon>
        <taxon>Ceratopteris</taxon>
    </lineage>
</organism>
<dbReference type="AlphaFoldDB" id="A0A8T2SRS7"/>
<reference evidence="1" key="1">
    <citation type="submission" date="2021-08" db="EMBL/GenBank/DDBJ databases">
        <title>WGS assembly of Ceratopteris richardii.</title>
        <authorList>
            <person name="Marchant D.B."/>
            <person name="Chen G."/>
            <person name="Jenkins J."/>
            <person name="Shu S."/>
            <person name="Leebens-Mack J."/>
            <person name="Grimwood J."/>
            <person name="Schmutz J."/>
            <person name="Soltis P."/>
            <person name="Soltis D."/>
            <person name="Chen Z.-H."/>
        </authorList>
    </citation>
    <scope>NUCLEOTIDE SEQUENCE</scope>
    <source>
        <strain evidence="1">Whitten #5841</strain>
        <tissue evidence="1">Leaf</tissue>
    </source>
</reference>
<name>A0A8T2SRS7_CERRI</name>